<accession>A0ABQ6B3P8</accession>
<proteinExistence type="predicted"/>
<evidence type="ECO:0000256" key="2">
    <source>
        <dbReference type="SAM" id="SignalP"/>
    </source>
</evidence>
<dbReference type="EMBL" id="BSOW01000023">
    <property type="protein sequence ID" value="GLR89054.1"/>
    <property type="molecule type" value="Genomic_DNA"/>
</dbReference>
<dbReference type="Proteomes" id="UP001156905">
    <property type="component" value="Unassembled WGS sequence"/>
</dbReference>
<evidence type="ECO:0000313" key="3">
    <source>
        <dbReference type="EMBL" id="GLR89054.1"/>
    </source>
</evidence>
<comment type="caution">
    <text evidence="3">The sequence shown here is derived from an EMBL/GenBank/DDBJ whole genome shotgun (WGS) entry which is preliminary data.</text>
</comment>
<dbReference type="SUPFAM" id="SSF53850">
    <property type="entry name" value="Periplasmic binding protein-like II"/>
    <property type="match status" value="1"/>
</dbReference>
<sequence length="429" mass="47239">MRRVLAWFGLSLCAGLLATIADAAQPERLTFLSTQLRPIEEAQKMRNSVLKHFPWQVDYITDLPQRFAMRVEAEQQTGLRTIDVVAALHGELQPLVPLDALVPLDELTAKLTGRGIPDPLLRLGRLGTAHQLYIPWMQAGYIMIANKQALPHLPHGANIDALSYEQLATWASTLQQKTGKRLLGFPAGPQGLMHRFFEGFLYPSYTGGVVVPFRSEAAEAMWTQLTSLWKNVNANSTSYNFMGQPLLSGEVWIAFDHIARVLDALRQKPNEFVAFPAPAGPRGRGYMPVLVGLAVVKGATDTAKAIELIDYLTQPRTQITLARAVGFLPVVNAKFPPDLDPGLKMGASALSEMQSAKDAVPALPPIGLGQHEAEFDKVFLETFQLIVLRGQKPREVLDREAEILRRLMTETGTPCWQPDPPSTGACPVQ</sequence>
<keyword evidence="4" id="KW-1185">Reference proteome</keyword>
<reference evidence="4" key="1">
    <citation type="journal article" date="2019" name="Int. J. Syst. Evol. Microbiol.">
        <title>The Global Catalogue of Microorganisms (GCM) 10K type strain sequencing project: providing services to taxonomists for standard genome sequencing and annotation.</title>
        <authorList>
            <consortium name="The Broad Institute Genomics Platform"/>
            <consortium name="The Broad Institute Genome Sequencing Center for Infectious Disease"/>
            <person name="Wu L."/>
            <person name="Ma J."/>
        </authorList>
    </citation>
    <scope>NUCLEOTIDE SEQUENCE [LARGE SCALE GENOMIC DNA]</scope>
    <source>
        <strain evidence="4">NBRC 102520</strain>
    </source>
</reference>
<evidence type="ECO:0000256" key="1">
    <source>
        <dbReference type="ARBA" id="ARBA00022764"/>
    </source>
</evidence>
<dbReference type="Gene3D" id="3.40.190.10">
    <property type="entry name" value="Periplasmic binding protein-like II"/>
    <property type="match status" value="1"/>
</dbReference>
<feature type="chain" id="PRO_5046502506" evidence="2">
    <location>
        <begin position="24"/>
        <end position="429"/>
    </location>
</feature>
<dbReference type="RefSeq" id="WP_284270952.1">
    <property type="nucleotide sequence ID" value="NZ_BSOW01000023.1"/>
</dbReference>
<evidence type="ECO:0000313" key="4">
    <source>
        <dbReference type="Proteomes" id="UP001156905"/>
    </source>
</evidence>
<protein>
    <submittedName>
        <fullName evidence="3">ABC transporter substrate-binding protein</fullName>
    </submittedName>
</protein>
<dbReference type="InterPro" id="IPR006059">
    <property type="entry name" value="SBP"/>
</dbReference>
<feature type="signal peptide" evidence="2">
    <location>
        <begin position="1"/>
        <end position="23"/>
    </location>
</feature>
<keyword evidence="2" id="KW-0732">Signal</keyword>
<organism evidence="3 4">
    <name type="scientific">Bradyrhizobium iriomotense</name>
    <dbReference type="NCBI Taxonomy" id="441950"/>
    <lineage>
        <taxon>Bacteria</taxon>
        <taxon>Pseudomonadati</taxon>
        <taxon>Pseudomonadota</taxon>
        <taxon>Alphaproteobacteria</taxon>
        <taxon>Hyphomicrobiales</taxon>
        <taxon>Nitrobacteraceae</taxon>
        <taxon>Bradyrhizobium</taxon>
    </lineage>
</organism>
<name>A0ABQ6B3P8_9BRAD</name>
<keyword evidence="1" id="KW-0574">Periplasm</keyword>
<dbReference type="Pfam" id="PF13416">
    <property type="entry name" value="SBP_bac_8"/>
    <property type="match status" value="1"/>
</dbReference>
<gene>
    <name evidence="3" type="ORF">GCM10007857_57670</name>
</gene>